<evidence type="ECO:0000313" key="4">
    <source>
        <dbReference type="Proteomes" id="UP000290932"/>
    </source>
</evidence>
<comment type="caution">
    <text evidence="3">The sequence shown here is derived from an EMBL/GenBank/DDBJ whole genome shotgun (WGS) entry which is preliminary data.</text>
</comment>
<dbReference type="AlphaFoldDB" id="A0A498H151"/>
<dbReference type="InterPro" id="IPR028096">
    <property type="entry name" value="EfeO_Cupredoxin"/>
</dbReference>
<proteinExistence type="predicted"/>
<protein>
    <recommendedName>
        <fullName evidence="2">EfeO-type cupredoxin-like domain-containing protein</fullName>
    </recommendedName>
</protein>
<sequence>MRPIAVLVIALLVAGIAVLAAGCTTPGGDNATTPTETAPMTATPTETETPATTATPTTGENGTVTTTPTESATPGEGGSVTVDLSAENLAFNTSAITVPAGAEVTVNFENRDTVPHNLAVYQTPAANDPIFVGEIIDQGSTTYTFTAPEEPGIYFFRCDVHPTTMTGDFIVQ</sequence>
<accession>A0A498H151</accession>
<organism evidence="3 4">
    <name type="scientific">Methanoculleus taiwanensis</name>
    <dbReference type="NCBI Taxonomy" id="1550565"/>
    <lineage>
        <taxon>Archaea</taxon>
        <taxon>Methanobacteriati</taxon>
        <taxon>Methanobacteriota</taxon>
        <taxon>Stenosarchaea group</taxon>
        <taxon>Methanomicrobia</taxon>
        <taxon>Methanomicrobiales</taxon>
        <taxon>Methanomicrobiaceae</taxon>
        <taxon>Methanoculleus</taxon>
    </lineage>
</organism>
<dbReference type="RefSeq" id="WP_241648044.1">
    <property type="nucleotide sequence ID" value="NZ_LHQS01000002.1"/>
</dbReference>
<dbReference type="SUPFAM" id="SSF49503">
    <property type="entry name" value="Cupredoxins"/>
    <property type="match status" value="1"/>
</dbReference>
<gene>
    <name evidence="3" type="ORF">ABH15_07765</name>
</gene>
<dbReference type="PROSITE" id="PS51257">
    <property type="entry name" value="PROKAR_LIPOPROTEIN"/>
    <property type="match status" value="1"/>
</dbReference>
<evidence type="ECO:0000313" key="3">
    <source>
        <dbReference type="EMBL" id="RXE56074.1"/>
    </source>
</evidence>
<feature type="compositionally biased region" description="Low complexity" evidence="1">
    <location>
        <begin position="31"/>
        <end position="74"/>
    </location>
</feature>
<dbReference type="InterPro" id="IPR008972">
    <property type="entry name" value="Cupredoxin"/>
</dbReference>
<name>A0A498H151_9EURY</name>
<keyword evidence="4" id="KW-1185">Reference proteome</keyword>
<feature type="domain" description="EfeO-type cupredoxin-like" evidence="2">
    <location>
        <begin position="80"/>
        <end position="171"/>
    </location>
</feature>
<evidence type="ECO:0000256" key="1">
    <source>
        <dbReference type="SAM" id="MobiDB-lite"/>
    </source>
</evidence>
<dbReference type="Pfam" id="PF13473">
    <property type="entry name" value="Cupredoxin_1"/>
    <property type="match status" value="1"/>
</dbReference>
<dbReference type="Proteomes" id="UP000290932">
    <property type="component" value="Unassembled WGS sequence"/>
</dbReference>
<evidence type="ECO:0000259" key="2">
    <source>
        <dbReference type="Pfam" id="PF13473"/>
    </source>
</evidence>
<reference evidence="3 4" key="1">
    <citation type="journal article" date="2015" name="Int. J. Syst. Evol. Microbiol.">
        <title>Methanoculleus taiwanensis sp. nov., a methanogen isolated from deep marine sediment at the deformation front area near Taiwan.</title>
        <authorList>
            <person name="Weng C.Y."/>
            <person name="Chen S.C."/>
            <person name="Lai M.C."/>
            <person name="Wu S.Y."/>
            <person name="Lin S."/>
            <person name="Yang T.F."/>
            <person name="Chen P.C."/>
        </authorList>
    </citation>
    <scope>NUCLEOTIDE SEQUENCE [LARGE SCALE GENOMIC DNA]</scope>
    <source>
        <strain evidence="3 4">CYW4</strain>
    </source>
</reference>
<dbReference type="Gene3D" id="2.60.40.420">
    <property type="entry name" value="Cupredoxins - blue copper proteins"/>
    <property type="match status" value="1"/>
</dbReference>
<dbReference type="EMBL" id="LHQS01000002">
    <property type="protein sequence ID" value="RXE56074.1"/>
    <property type="molecule type" value="Genomic_DNA"/>
</dbReference>
<feature type="region of interest" description="Disordered" evidence="1">
    <location>
        <begin position="24"/>
        <end position="80"/>
    </location>
</feature>